<feature type="compositionally biased region" description="Basic residues" evidence="8">
    <location>
        <begin position="220"/>
        <end position="233"/>
    </location>
</feature>
<dbReference type="Gene3D" id="3.40.1280.10">
    <property type="match status" value="1"/>
</dbReference>
<gene>
    <name evidence="7" type="primary">trmH</name>
    <name evidence="10" type="ORF">OZSIB_3279</name>
</gene>
<evidence type="ECO:0000256" key="4">
    <source>
        <dbReference type="ARBA" id="ARBA00022691"/>
    </source>
</evidence>
<keyword evidence="3 7" id="KW-0808">Transferase</keyword>
<keyword evidence="5 7" id="KW-0819">tRNA processing</keyword>
<organism evidence="10 11">
    <name type="scientific">Candidatus Ozemobacter sibiricus</name>
    <dbReference type="NCBI Taxonomy" id="2268124"/>
    <lineage>
        <taxon>Bacteria</taxon>
        <taxon>Candidatus Ozemobacteria</taxon>
        <taxon>Candidatus Ozemobacterales</taxon>
        <taxon>Candidatus Ozemobacteraceae</taxon>
        <taxon>Candidatus Ozemobacter</taxon>
    </lineage>
</organism>
<feature type="binding site" evidence="7">
    <location>
        <position position="150"/>
    </location>
    <ligand>
        <name>S-adenosyl-L-methionine</name>
        <dbReference type="ChEBI" id="CHEBI:59789"/>
    </ligand>
</feature>
<evidence type="ECO:0000313" key="10">
    <source>
        <dbReference type="EMBL" id="RCK80533.1"/>
    </source>
</evidence>
<dbReference type="GO" id="GO:0141100">
    <property type="term" value="F:tRNA (guanine(18)-2'-O)-methyltransferase activity"/>
    <property type="evidence" value="ECO:0007669"/>
    <property type="project" value="UniProtKB-UniRule"/>
</dbReference>
<comment type="function">
    <text evidence="7">Catalyzes the 2'-O methylation of guanosine at position 18 in tRNA.</text>
</comment>
<reference evidence="10 11" key="1">
    <citation type="submission" date="2018-05" db="EMBL/GenBank/DDBJ databases">
        <title>A metagenomic window into the 2 km-deep terrestrial subsurface aquifer revealed taxonomically and functionally diverse microbial community comprising novel uncultured bacterial lineages.</title>
        <authorList>
            <person name="Kadnikov V.V."/>
            <person name="Mardanov A.V."/>
            <person name="Beletsky A.V."/>
            <person name="Banks D."/>
            <person name="Pimenov N.V."/>
            <person name="Frank Y.A."/>
            <person name="Karnachuk O.V."/>
            <person name="Ravin N.V."/>
        </authorList>
    </citation>
    <scope>NUCLEOTIDE SEQUENCE [LARGE SCALE GENOMIC DNA]</scope>
    <source>
        <strain evidence="10">BY5</strain>
    </source>
</reference>
<dbReference type="Pfam" id="PF00588">
    <property type="entry name" value="SpoU_methylase"/>
    <property type="match status" value="1"/>
</dbReference>
<feature type="region of interest" description="Disordered" evidence="8">
    <location>
        <begin position="203"/>
        <end position="233"/>
    </location>
</feature>
<dbReference type="AlphaFoldDB" id="A0A367ZQZ1"/>
<evidence type="ECO:0000256" key="5">
    <source>
        <dbReference type="ARBA" id="ARBA00022694"/>
    </source>
</evidence>
<dbReference type="InterPro" id="IPR029028">
    <property type="entry name" value="Alpha/beta_knot_MTases"/>
</dbReference>
<evidence type="ECO:0000313" key="11">
    <source>
        <dbReference type="Proteomes" id="UP000252355"/>
    </source>
</evidence>
<dbReference type="CDD" id="cd18092">
    <property type="entry name" value="SpoU-like_TrmH"/>
    <property type="match status" value="1"/>
</dbReference>
<evidence type="ECO:0000256" key="6">
    <source>
        <dbReference type="ARBA" id="ARBA00022884"/>
    </source>
</evidence>
<dbReference type="EMBL" id="QOQW01000006">
    <property type="protein sequence ID" value="RCK80533.1"/>
    <property type="molecule type" value="Genomic_DNA"/>
</dbReference>
<keyword evidence="6 7" id="KW-0694">RNA-binding</keyword>
<feature type="binding site" evidence="7">
    <location>
        <position position="98"/>
    </location>
    <ligand>
        <name>S-adenosyl-L-methionine</name>
        <dbReference type="ChEBI" id="CHEBI:59789"/>
    </ligand>
</feature>
<dbReference type="HAMAP" id="MF_02060">
    <property type="entry name" value="tRNA_methyltr_TrmH"/>
    <property type="match status" value="1"/>
</dbReference>
<evidence type="ECO:0000256" key="7">
    <source>
        <dbReference type="HAMAP-Rule" id="MF_02060"/>
    </source>
</evidence>
<protein>
    <recommendedName>
        <fullName evidence="7">tRNA (guanosine(18)-2'-O)-methyltransferase</fullName>
        <ecNumber evidence="7">2.1.1.34</ecNumber>
    </recommendedName>
    <alternativeName>
        <fullName evidence="7">tRNA [Gm18] methyltransferase</fullName>
    </alternativeName>
</protein>
<dbReference type="GO" id="GO:0002938">
    <property type="term" value="P:tRNA guanine ribose methylation"/>
    <property type="evidence" value="ECO:0007669"/>
    <property type="project" value="UniProtKB-UniRule"/>
</dbReference>
<keyword evidence="1 7" id="KW-0820">tRNA-binding</keyword>
<comment type="caution">
    <text evidence="10">The sequence shown here is derived from an EMBL/GenBank/DDBJ whole genome shotgun (WGS) entry which is preliminary data.</text>
</comment>
<evidence type="ECO:0000256" key="1">
    <source>
        <dbReference type="ARBA" id="ARBA00022555"/>
    </source>
</evidence>
<sequence length="233" mass="25591">MATPRRIARLAQVLHRRQPEILLALDGVHDPHNLSAILRSADATGLTRILWQPDQEDPDPPNPEVAMGTERWVALEAVPNLREAILALKGNGYRVAATHLAADAVDFRQVDWTGSWIIVLGNEHRGCTDEILSVTDVNIVLPMMGFVQSLNVSVAAAVLLYEVQRQRAAAGLYQRTLPTETVRTLYERWGLANDGISCDDLLVPPASLPPSEQGHTDGRHKGKGRPKRQRGSG</sequence>
<comment type="catalytic activity">
    <reaction evidence="7">
        <text>guanosine(18) in tRNA + S-adenosyl-L-methionine = 2'-O-methylguanosine(18) in tRNA + S-adenosyl-L-homocysteine + H(+)</text>
        <dbReference type="Rhea" id="RHEA:20077"/>
        <dbReference type="Rhea" id="RHEA-COMP:10190"/>
        <dbReference type="Rhea" id="RHEA-COMP:10192"/>
        <dbReference type="ChEBI" id="CHEBI:15378"/>
        <dbReference type="ChEBI" id="CHEBI:57856"/>
        <dbReference type="ChEBI" id="CHEBI:59789"/>
        <dbReference type="ChEBI" id="CHEBI:74269"/>
        <dbReference type="ChEBI" id="CHEBI:74445"/>
        <dbReference type="EC" id="2.1.1.34"/>
    </reaction>
</comment>
<feature type="binding site" evidence="7">
    <location>
        <position position="141"/>
    </location>
    <ligand>
        <name>S-adenosyl-L-methionine</name>
        <dbReference type="ChEBI" id="CHEBI:59789"/>
    </ligand>
</feature>
<dbReference type="GO" id="GO:0000049">
    <property type="term" value="F:tRNA binding"/>
    <property type="evidence" value="ECO:0007669"/>
    <property type="project" value="UniProtKB-UniRule"/>
</dbReference>
<comment type="caution">
    <text evidence="7">Lacks conserved residue(s) required for the propagation of feature annotation.</text>
</comment>
<dbReference type="SUPFAM" id="SSF75217">
    <property type="entry name" value="alpha/beta knot"/>
    <property type="match status" value="1"/>
</dbReference>
<evidence type="ECO:0000256" key="8">
    <source>
        <dbReference type="SAM" id="MobiDB-lite"/>
    </source>
</evidence>
<dbReference type="PANTHER" id="PTHR43453:SF1">
    <property type="entry name" value="TRNA_RRNA METHYLTRANSFERASE SPOU TYPE DOMAIN-CONTAINING PROTEIN"/>
    <property type="match status" value="1"/>
</dbReference>
<keyword evidence="2 7" id="KW-0489">Methyltransferase</keyword>
<proteinExistence type="inferred from homology"/>
<dbReference type="Proteomes" id="UP000252355">
    <property type="component" value="Unassembled WGS sequence"/>
</dbReference>
<evidence type="ECO:0000256" key="3">
    <source>
        <dbReference type="ARBA" id="ARBA00022679"/>
    </source>
</evidence>
<accession>A0A367ZQZ1</accession>
<evidence type="ECO:0000256" key="2">
    <source>
        <dbReference type="ARBA" id="ARBA00022603"/>
    </source>
</evidence>
<dbReference type="InterPro" id="IPR033671">
    <property type="entry name" value="TrmH"/>
</dbReference>
<name>A0A367ZQZ1_9BACT</name>
<feature type="domain" description="tRNA/rRNA methyltransferase SpoU type" evidence="9">
    <location>
        <begin position="21"/>
        <end position="161"/>
    </location>
</feature>
<dbReference type="InterPro" id="IPR001537">
    <property type="entry name" value="SpoU_MeTrfase"/>
</dbReference>
<dbReference type="PANTHER" id="PTHR43453">
    <property type="entry name" value="RRNA METHYLASE-LIKE"/>
    <property type="match status" value="1"/>
</dbReference>
<evidence type="ECO:0000259" key="9">
    <source>
        <dbReference type="Pfam" id="PF00588"/>
    </source>
</evidence>
<keyword evidence="4 7" id="KW-0949">S-adenosyl-L-methionine</keyword>
<dbReference type="EC" id="2.1.1.34" evidence="7"/>
<comment type="similarity">
    <text evidence="7">Belongs to the class IV-like SAM-binding methyltransferase superfamily. RNA methyltransferase TrmH family.</text>
</comment>
<dbReference type="InterPro" id="IPR029026">
    <property type="entry name" value="tRNA_m1G_MTases_N"/>
</dbReference>